<organism evidence="12 13">
    <name type="scientific">Actinotignum timonense</name>
    <dbReference type="NCBI Taxonomy" id="1870995"/>
    <lineage>
        <taxon>Bacteria</taxon>
        <taxon>Bacillati</taxon>
        <taxon>Actinomycetota</taxon>
        <taxon>Actinomycetes</taxon>
        <taxon>Actinomycetales</taxon>
        <taxon>Actinomycetaceae</taxon>
        <taxon>Actinotignum</taxon>
    </lineage>
</organism>
<dbReference type="InterPro" id="IPR036565">
    <property type="entry name" value="Mur-like_cat_sf"/>
</dbReference>
<keyword evidence="7 8" id="KW-0961">Cell wall biogenesis/degradation</keyword>
<dbReference type="EMBL" id="JAWNFV010000001">
    <property type="protein sequence ID" value="MDY5139753.1"/>
    <property type="molecule type" value="Genomic_DNA"/>
</dbReference>
<dbReference type="SUPFAM" id="SSF53623">
    <property type="entry name" value="MurD-like peptide ligases, catalytic domain"/>
    <property type="match status" value="1"/>
</dbReference>
<keyword evidence="7 8" id="KW-0132">Cell division</keyword>
<dbReference type="Gene3D" id="3.40.1190.10">
    <property type="entry name" value="Mur-like, catalytic domain"/>
    <property type="match status" value="1"/>
</dbReference>
<dbReference type="Proteomes" id="UP001288320">
    <property type="component" value="Unassembled WGS sequence"/>
</dbReference>
<keyword evidence="4 7" id="KW-0436">Ligase</keyword>
<gene>
    <name evidence="7 12" type="primary">murD</name>
    <name evidence="12" type="ORF">R6G74_00270</name>
</gene>
<comment type="caution">
    <text evidence="12">The sequence shown here is derived from an EMBL/GenBank/DDBJ whole genome shotgun (WGS) entry which is preliminary data.</text>
</comment>
<protein>
    <recommendedName>
        <fullName evidence="7 8">UDP-N-acetylmuramoylalanine--D-glutamate ligase</fullName>
        <ecNumber evidence="7 8">6.3.2.9</ecNumber>
    </recommendedName>
    <alternativeName>
        <fullName evidence="7">D-glutamic acid-adding enzyme</fullName>
    </alternativeName>
    <alternativeName>
        <fullName evidence="7">UDP-N-acetylmuramoyl-L-alanyl-D-glutamate synthetase</fullName>
    </alternativeName>
</protein>
<accession>A0AAW9HAT7</accession>
<evidence type="ECO:0000256" key="3">
    <source>
        <dbReference type="ARBA" id="ARBA00022490"/>
    </source>
</evidence>
<comment type="catalytic activity">
    <reaction evidence="7 8">
        <text>UDP-N-acetyl-alpha-D-muramoyl-L-alanine + D-glutamate + ATP = UDP-N-acetyl-alpha-D-muramoyl-L-alanyl-D-glutamate + ADP + phosphate + H(+)</text>
        <dbReference type="Rhea" id="RHEA:16429"/>
        <dbReference type="ChEBI" id="CHEBI:15378"/>
        <dbReference type="ChEBI" id="CHEBI:29986"/>
        <dbReference type="ChEBI" id="CHEBI:30616"/>
        <dbReference type="ChEBI" id="CHEBI:43474"/>
        <dbReference type="ChEBI" id="CHEBI:83898"/>
        <dbReference type="ChEBI" id="CHEBI:83900"/>
        <dbReference type="ChEBI" id="CHEBI:456216"/>
        <dbReference type="EC" id="6.3.2.9"/>
    </reaction>
</comment>
<dbReference type="GO" id="GO:0005737">
    <property type="term" value="C:cytoplasm"/>
    <property type="evidence" value="ECO:0007669"/>
    <property type="project" value="UniProtKB-SubCell"/>
</dbReference>
<evidence type="ECO:0000256" key="2">
    <source>
        <dbReference type="ARBA" id="ARBA00004752"/>
    </source>
</evidence>
<evidence type="ECO:0000313" key="12">
    <source>
        <dbReference type="EMBL" id="MDY5139753.1"/>
    </source>
</evidence>
<keyword evidence="7 8" id="KW-0133">Cell shape</keyword>
<keyword evidence="6 7" id="KW-0067">ATP-binding</keyword>
<comment type="subcellular location">
    <subcellularLocation>
        <location evidence="1 7 8">Cytoplasm</location>
    </subcellularLocation>
</comment>
<dbReference type="GO" id="GO:0008764">
    <property type="term" value="F:UDP-N-acetylmuramoylalanine-D-glutamate ligase activity"/>
    <property type="evidence" value="ECO:0007669"/>
    <property type="project" value="UniProtKB-UniRule"/>
</dbReference>
<dbReference type="InterPro" id="IPR004101">
    <property type="entry name" value="Mur_ligase_C"/>
</dbReference>
<evidence type="ECO:0000313" key="13">
    <source>
        <dbReference type="Proteomes" id="UP001288320"/>
    </source>
</evidence>
<feature type="region of interest" description="Disordered" evidence="9">
    <location>
        <begin position="492"/>
        <end position="536"/>
    </location>
</feature>
<dbReference type="GO" id="GO:0051301">
    <property type="term" value="P:cell division"/>
    <property type="evidence" value="ECO:0007669"/>
    <property type="project" value="UniProtKB-KW"/>
</dbReference>
<evidence type="ECO:0000256" key="1">
    <source>
        <dbReference type="ARBA" id="ARBA00004496"/>
    </source>
</evidence>
<keyword evidence="3 7" id="KW-0963">Cytoplasm</keyword>
<dbReference type="EC" id="6.3.2.9" evidence="7 8"/>
<dbReference type="RefSeq" id="WP_320752991.1">
    <property type="nucleotide sequence ID" value="NZ_JAWNFV010000001.1"/>
</dbReference>
<name>A0AAW9HAT7_9ACTO</name>
<evidence type="ECO:0000256" key="8">
    <source>
        <dbReference type="RuleBase" id="RU003664"/>
    </source>
</evidence>
<comment type="pathway">
    <text evidence="2 7 8">Cell wall biogenesis; peptidoglycan biosynthesis.</text>
</comment>
<evidence type="ECO:0000256" key="5">
    <source>
        <dbReference type="ARBA" id="ARBA00022741"/>
    </source>
</evidence>
<dbReference type="NCBIfam" id="TIGR01087">
    <property type="entry name" value="murD"/>
    <property type="match status" value="1"/>
</dbReference>
<evidence type="ECO:0000256" key="4">
    <source>
        <dbReference type="ARBA" id="ARBA00022598"/>
    </source>
</evidence>
<keyword evidence="7 8" id="KW-0131">Cell cycle</keyword>
<evidence type="ECO:0000256" key="7">
    <source>
        <dbReference type="HAMAP-Rule" id="MF_00639"/>
    </source>
</evidence>
<comment type="function">
    <text evidence="7 8">Cell wall formation. Catalyzes the addition of glutamate to the nucleotide precursor UDP-N-acetylmuramoyl-L-alanine (UMA).</text>
</comment>
<evidence type="ECO:0000259" key="10">
    <source>
        <dbReference type="Pfam" id="PF02875"/>
    </source>
</evidence>
<dbReference type="AlphaFoldDB" id="A0AAW9HAT7"/>
<keyword evidence="7 8" id="KW-0573">Peptidoglycan synthesis</keyword>
<dbReference type="GO" id="GO:0071555">
    <property type="term" value="P:cell wall organization"/>
    <property type="evidence" value="ECO:0007669"/>
    <property type="project" value="UniProtKB-KW"/>
</dbReference>
<evidence type="ECO:0000256" key="6">
    <source>
        <dbReference type="ARBA" id="ARBA00022840"/>
    </source>
</evidence>
<dbReference type="PANTHER" id="PTHR43692:SF1">
    <property type="entry name" value="UDP-N-ACETYLMURAMOYLALANINE--D-GLUTAMATE LIGASE"/>
    <property type="match status" value="1"/>
</dbReference>
<keyword evidence="5 7" id="KW-0547">Nucleotide-binding</keyword>
<dbReference type="Gene3D" id="3.40.50.720">
    <property type="entry name" value="NAD(P)-binding Rossmann-like Domain"/>
    <property type="match status" value="1"/>
</dbReference>
<comment type="similarity">
    <text evidence="7">Belongs to the MurCDEF family.</text>
</comment>
<dbReference type="GO" id="GO:0009252">
    <property type="term" value="P:peptidoglycan biosynthetic process"/>
    <property type="evidence" value="ECO:0007669"/>
    <property type="project" value="UniProtKB-UniRule"/>
</dbReference>
<evidence type="ECO:0000256" key="9">
    <source>
        <dbReference type="SAM" id="MobiDB-lite"/>
    </source>
</evidence>
<dbReference type="Pfam" id="PF02875">
    <property type="entry name" value="Mur_ligase_C"/>
    <property type="match status" value="1"/>
</dbReference>
<dbReference type="GO" id="GO:0008360">
    <property type="term" value="P:regulation of cell shape"/>
    <property type="evidence" value="ECO:0007669"/>
    <property type="project" value="UniProtKB-KW"/>
</dbReference>
<feature type="domain" description="Mur ligase C-terminal" evidence="10">
    <location>
        <begin position="347"/>
        <end position="465"/>
    </location>
</feature>
<dbReference type="InterPro" id="IPR036291">
    <property type="entry name" value="NAD(P)-bd_dom_sf"/>
</dbReference>
<evidence type="ECO:0000259" key="11">
    <source>
        <dbReference type="Pfam" id="PF08245"/>
    </source>
</evidence>
<feature type="domain" description="Mur ligase central" evidence="11">
    <location>
        <begin position="131"/>
        <end position="249"/>
    </location>
</feature>
<dbReference type="SUPFAM" id="SSF51735">
    <property type="entry name" value="NAD(P)-binding Rossmann-fold domains"/>
    <property type="match status" value="1"/>
</dbReference>
<dbReference type="InterPro" id="IPR005762">
    <property type="entry name" value="MurD"/>
</dbReference>
<dbReference type="Gene3D" id="3.90.190.20">
    <property type="entry name" value="Mur ligase, C-terminal domain"/>
    <property type="match status" value="1"/>
</dbReference>
<dbReference type="InterPro" id="IPR013221">
    <property type="entry name" value="Mur_ligase_cen"/>
</dbReference>
<dbReference type="SUPFAM" id="SSF53244">
    <property type="entry name" value="MurD-like peptide ligases, peptide-binding domain"/>
    <property type="match status" value="1"/>
</dbReference>
<dbReference type="Pfam" id="PF08245">
    <property type="entry name" value="Mur_ligase_M"/>
    <property type="match status" value="1"/>
</dbReference>
<reference evidence="12" key="1">
    <citation type="submission" date="2023-10" db="EMBL/GenBank/DDBJ databases">
        <title>Whole Genome based description of the genera Actinobaculum and Actinotignum reveals a complex phylogenetic relationship within the species included in the genus Actinotignum.</title>
        <authorList>
            <person name="Jensen C.S."/>
            <person name="Dargis R."/>
            <person name="Kemp M."/>
            <person name="Christensen J.J."/>
        </authorList>
    </citation>
    <scope>NUCLEOTIDE SEQUENCE</scope>
    <source>
        <strain evidence="12">SLA_B245</strain>
    </source>
</reference>
<proteinExistence type="inferred from homology"/>
<dbReference type="HAMAP" id="MF_00639">
    <property type="entry name" value="MurD"/>
    <property type="match status" value="1"/>
</dbReference>
<dbReference type="PANTHER" id="PTHR43692">
    <property type="entry name" value="UDP-N-ACETYLMURAMOYLALANINE--D-GLUTAMATE LIGASE"/>
    <property type="match status" value="1"/>
</dbReference>
<sequence>MSEWQHPGAAELAGRRIAVVGLGKSGRACARALTELTEARVSVWDADITKLGAVTALPVDTGGSDPTPAELARKVLAWRPDVIIPPPALPAIGPLFTTAADHGIELWSEIELAWRLRTHDGAGHAAPWLAVTGTNGKTTTVTMAAHILRAAHLGADPMGNVGNPAVTAVSATGPDAPRAFALELSSFQLRTTHTMEPAASICLNIADDHLEWHGNRAAYAAAKARIYEHVRTAAVYPVGDSTVQSMVDSADVREGARAIGITTGIPAVGQIGIVDGLIVDRAYGKQRWTSAVEIASLNDVAQLAPTTAALPRHLIWDALAAVALTRAIDIPAEVVRAGLQHMRPGHHRIETVSERAGVRYVDDSKATNAHAALASVSALAEGTCVWIVGGQPKGARFESLVAQVRDRLRAVVVIGVNQEPWHAALDGANLPVTYIDPAASEPMARAVLAASRYAQTGDTVMLAPASASMDQFTSYADRGDRFAAAVRALPAPSEGSAVTGDGAPATGSTSAGDGAPTEETVQDNGAADSATEARHA</sequence>
<dbReference type="GO" id="GO:0005524">
    <property type="term" value="F:ATP binding"/>
    <property type="evidence" value="ECO:0007669"/>
    <property type="project" value="UniProtKB-UniRule"/>
</dbReference>
<feature type="binding site" evidence="7">
    <location>
        <begin position="133"/>
        <end position="139"/>
    </location>
    <ligand>
        <name>ATP</name>
        <dbReference type="ChEBI" id="CHEBI:30616"/>
    </ligand>
</feature>
<dbReference type="InterPro" id="IPR036615">
    <property type="entry name" value="Mur_ligase_C_dom_sf"/>
</dbReference>